<comment type="caution">
    <text evidence="1">The sequence shown here is derived from an EMBL/GenBank/DDBJ whole genome shotgun (WGS) entry which is preliminary data.</text>
</comment>
<sequence length="48" mass="5852">MRPSVREWMKPTKGRRVLMRDGEEAARYVEWYVADRDTRIGRGRKKQE</sequence>
<dbReference type="RefSeq" id="WP_253668082.1">
    <property type="nucleotide sequence ID" value="NZ_JAMTCP010000003.1"/>
</dbReference>
<name>A0ABT1HNM6_STRSD</name>
<accession>A0ABT1HNM6</accession>
<reference evidence="1 2" key="1">
    <citation type="submission" date="2022-06" db="EMBL/GenBank/DDBJ databases">
        <title>Genomic Encyclopedia of Archaeal and Bacterial Type Strains, Phase II (KMG-II): from individual species to whole genera.</title>
        <authorList>
            <person name="Goeker M."/>
        </authorList>
    </citation>
    <scope>NUCLEOTIDE SEQUENCE [LARGE SCALE GENOMIC DNA]</scope>
    <source>
        <strain evidence="1 2">DSM 40477</strain>
    </source>
</reference>
<evidence type="ECO:0000313" key="2">
    <source>
        <dbReference type="Proteomes" id="UP001205311"/>
    </source>
</evidence>
<organism evidence="1 2">
    <name type="scientific">Streptoalloteichus tenebrarius (strain ATCC 17920 / DSM 40477 / JCM 4838 / CBS 697.72 / NBRC 16177 / NCIMB 11028 / NRRL B-12390 / A12253. 1 / ISP 5477)</name>
    <name type="common">Streptomyces tenebrarius</name>
    <dbReference type="NCBI Taxonomy" id="1933"/>
    <lineage>
        <taxon>Bacteria</taxon>
        <taxon>Bacillati</taxon>
        <taxon>Actinomycetota</taxon>
        <taxon>Actinomycetes</taxon>
        <taxon>Pseudonocardiales</taxon>
        <taxon>Pseudonocardiaceae</taxon>
        <taxon>Streptoalloteichus</taxon>
    </lineage>
</organism>
<dbReference type="EMBL" id="JAMTCP010000003">
    <property type="protein sequence ID" value="MCP2257111.1"/>
    <property type="molecule type" value="Genomic_DNA"/>
</dbReference>
<protein>
    <submittedName>
        <fullName evidence="1">Uncharacterized protein</fullName>
    </submittedName>
</protein>
<gene>
    <name evidence="1" type="ORF">LX15_000796</name>
</gene>
<evidence type="ECO:0000313" key="1">
    <source>
        <dbReference type="EMBL" id="MCP2257111.1"/>
    </source>
</evidence>
<keyword evidence="2" id="KW-1185">Reference proteome</keyword>
<proteinExistence type="predicted"/>
<dbReference type="Proteomes" id="UP001205311">
    <property type="component" value="Unassembled WGS sequence"/>
</dbReference>